<keyword evidence="1" id="KW-0472">Membrane</keyword>
<dbReference type="AlphaFoldDB" id="U4QYL1"/>
<dbReference type="Proteomes" id="UP000016860">
    <property type="component" value="Unassembled WGS sequence"/>
</dbReference>
<evidence type="ECO:0000313" key="3">
    <source>
        <dbReference type="EMBL" id="EPR10020.1"/>
    </source>
</evidence>
<accession>U4QYL1</accession>
<sequence>MSSTKTLQDVLISVAKDTQKNLSSELDRNMYPSHKFSRSYAKRKKLILRSHEEFLPINSFRKRILIPIVIIITILTCAMSVPAIREPVITFIVNVYNEMTDFIIRSDSNEIQVTTNDFILNYVPENYTLQDTQVAANIKTEAYKDNSGHSFAFTLEYYKNGINFSMDTENAKVTKTKIQDLKTVIAEKSTGVNIAVFDNKRHQIWNLTGNIDYDVALKIVQNVKIK</sequence>
<name>U4QYL1_9FIRM</name>
<protein>
    <recommendedName>
        <fullName evidence="2">DUF4367 domain-containing protein</fullName>
    </recommendedName>
</protein>
<evidence type="ECO:0000256" key="1">
    <source>
        <dbReference type="SAM" id="Phobius"/>
    </source>
</evidence>
<organism evidence="3 4">
    <name type="scientific">Ruminiclostridium papyrosolvens C7</name>
    <dbReference type="NCBI Taxonomy" id="1330534"/>
    <lineage>
        <taxon>Bacteria</taxon>
        <taxon>Bacillati</taxon>
        <taxon>Bacillota</taxon>
        <taxon>Clostridia</taxon>
        <taxon>Eubacteriales</taxon>
        <taxon>Oscillospiraceae</taxon>
        <taxon>Ruminiclostridium</taxon>
    </lineage>
</organism>
<dbReference type="OrthoDB" id="1738782at2"/>
<keyword evidence="1" id="KW-0812">Transmembrane</keyword>
<dbReference type="STRING" id="1330534.L323_15235"/>
<comment type="caution">
    <text evidence="3">The sequence shown here is derived from an EMBL/GenBank/DDBJ whole genome shotgun (WGS) entry which is preliminary data.</text>
</comment>
<dbReference type="PATRIC" id="fig|1330534.3.peg.3019"/>
<dbReference type="EMBL" id="ATAY01000076">
    <property type="protein sequence ID" value="EPR10020.1"/>
    <property type="molecule type" value="Genomic_DNA"/>
</dbReference>
<gene>
    <name evidence="3" type="ORF">L323_15235</name>
</gene>
<keyword evidence="1" id="KW-1133">Transmembrane helix</keyword>
<dbReference type="InterPro" id="IPR025377">
    <property type="entry name" value="DUF4367"/>
</dbReference>
<feature type="domain" description="DUF4367" evidence="2">
    <location>
        <begin position="118"/>
        <end position="223"/>
    </location>
</feature>
<dbReference type="Pfam" id="PF14285">
    <property type="entry name" value="DUF4367"/>
    <property type="match status" value="1"/>
</dbReference>
<evidence type="ECO:0000313" key="4">
    <source>
        <dbReference type="Proteomes" id="UP000016860"/>
    </source>
</evidence>
<proteinExistence type="predicted"/>
<reference evidence="3 4" key="1">
    <citation type="journal article" date="2013" name="Genome Announc.">
        <title>Draft Genome Sequence of the Cellulolytic Bacterium Clostridium papyrosolvens C7 (ATCC 700395).</title>
        <authorList>
            <person name="Zepeda V."/>
            <person name="Dassa B."/>
            <person name="Borovok I."/>
            <person name="Lamed R."/>
            <person name="Bayer E.A."/>
            <person name="Cate J.H."/>
        </authorList>
    </citation>
    <scope>NUCLEOTIDE SEQUENCE [LARGE SCALE GENOMIC DNA]</scope>
    <source>
        <strain evidence="3 4">C7</strain>
    </source>
</reference>
<dbReference type="RefSeq" id="WP_020816482.1">
    <property type="nucleotide sequence ID" value="NZ_ATAY01000076.1"/>
</dbReference>
<feature type="transmembrane region" description="Helical" evidence="1">
    <location>
        <begin position="64"/>
        <end position="84"/>
    </location>
</feature>
<evidence type="ECO:0000259" key="2">
    <source>
        <dbReference type="Pfam" id="PF14285"/>
    </source>
</evidence>